<dbReference type="GO" id="GO:0005525">
    <property type="term" value="F:GTP binding"/>
    <property type="evidence" value="ECO:0007669"/>
    <property type="project" value="UniProtKB-KW"/>
</dbReference>
<protein>
    <submittedName>
        <fullName evidence="5">ATP-binding protein</fullName>
    </submittedName>
</protein>
<sequence>MIPLKILVAGGFGVGKTTMVQAVSELRPMSTEAPLTVASLGVDDLRGVGGKTETTVALDFGRISFLDENLLLYLWGTPGQERFWFMWDELAAGAVGAAVVVDTSRLEDCFPAVDYFQDRALPFVVAMNEFDGTYRYTSEAVHDALGLSPDVPVVTCDARRANSVKQVLIAVVAQAARAQAVIL</sequence>
<evidence type="ECO:0000256" key="2">
    <source>
        <dbReference type="ARBA" id="ARBA00022741"/>
    </source>
</evidence>
<dbReference type="Pfam" id="PF03029">
    <property type="entry name" value="ATP_bind_1"/>
    <property type="match status" value="1"/>
</dbReference>
<proteinExistence type="inferred from homology"/>
<dbReference type="InterPro" id="IPR027417">
    <property type="entry name" value="P-loop_NTPase"/>
</dbReference>
<accession>A0A124HVM8</accession>
<evidence type="ECO:0000256" key="1">
    <source>
        <dbReference type="ARBA" id="ARBA00005290"/>
    </source>
</evidence>
<keyword evidence="5" id="KW-0067">ATP-binding</keyword>
<dbReference type="InterPro" id="IPR004130">
    <property type="entry name" value="Gpn"/>
</dbReference>
<evidence type="ECO:0000256" key="3">
    <source>
        <dbReference type="ARBA" id="ARBA00022801"/>
    </source>
</evidence>
<dbReference type="GO" id="GO:0005524">
    <property type="term" value="F:ATP binding"/>
    <property type="evidence" value="ECO:0007669"/>
    <property type="project" value="UniProtKB-KW"/>
</dbReference>
<name>A0A124HVM8_9ACTN</name>
<comment type="similarity">
    <text evidence="1">Belongs to the GPN-loop GTPase family.</text>
</comment>
<dbReference type="Proteomes" id="UP000053669">
    <property type="component" value="Unassembled WGS sequence"/>
</dbReference>
<dbReference type="AlphaFoldDB" id="A0A124HVM8"/>
<dbReference type="PRINTS" id="PR00449">
    <property type="entry name" value="RASTRNSFRMNG"/>
</dbReference>
<keyword evidence="2" id="KW-0547">Nucleotide-binding</keyword>
<keyword evidence="3" id="KW-0378">Hydrolase</keyword>
<dbReference type="InterPro" id="IPR052705">
    <property type="entry name" value="Gliding_Motility_GTPase"/>
</dbReference>
<dbReference type="PANTHER" id="PTHR42708:SF1">
    <property type="entry name" value="GLIDING MOTILITY PROTEIN MGLA"/>
    <property type="match status" value="1"/>
</dbReference>
<dbReference type="EMBL" id="LMWU01000055">
    <property type="protein sequence ID" value="KUN58964.1"/>
    <property type="molecule type" value="Genomic_DNA"/>
</dbReference>
<dbReference type="STRING" id="58343.AQJ46_41745"/>
<organism evidence="5 6">
    <name type="scientific">Streptomyces canus</name>
    <dbReference type="NCBI Taxonomy" id="58343"/>
    <lineage>
        <taxon>Bacteria</taxon>
        <taxon>Bacillati</taxon>
        <taxon>Actinomycetota</taxon>
        <taxon>Actinomycetes</taxon>
        <taxon>Kitasatosporales</taxon>
        <taxon>Streptomycetaceae</taxon>
        <taxon>Streptomyces</taxon>
        <taxon>Streptomyces aurantiacus group</taxon>
    </lineage>
</organism>
<dbReference type="RefSeq" id="WP_059210726.1">
    <property type="nucleotide sequence ID" value="NZ_KQ948674.1"/>
</dbReference>
<keyword evidence="4" id="KW-0342">GTP-binding</keyword>
<evidence type="ECO:0000313" key="6">
    <source>
        <dbReference type="Proteomes" id="UP000053669"/>
    </source>
</evidence>
<evidence type="ECO:0000313" key="5">
    <source>
        <dbReference type="EMBL" id="KUN58964.1"/>
    </source>
</evidence>
<gene>
    <name evidence="5" type="ORF">AQJ46_41745</name>
</gene>
<reference evidence="5 6" key="1">
    <citation type="submission" date="2015-10" db="EMBL/GenBank/DDBJ databases">
        <title>Draft genome sequence of Streptomyces canus DSM 40017, type strain for the species Streptomyces canus.</title>
        <authorList>
            <person name="Ruckert C."/>
            <person name="Winkler A."/>
            <person name="Kalinowski J."/>
            <person name="Kampfer P."/>
            <person name="Glaeser S."/>
        </authorList>
    </citation>
    <scope>NUCLEOTIDE SEQUENCE [LARGE SCALE GENOMIC DNA]</scope>
    <source>
        <strain evidence="5 6">DSM 40017</strain>
    </source>
</reference>
<dbReference type="CDD" id="cd00882">
    <property type="entry name" value="Ras_like_GTPase"/>
    <property type="match status" value="1"/>
</dbReference>
<dbReference type="SUPFAM" id="SSF52540">
    <property type="entry name" value="P-loop containing nucleoside triphosphate hydrolases"/>
    <property type="match status" value="1"/>
</dbReference>
<dbReference type="Gene3D" id="3.40.50.300">
    <property type="entry name" value="P-loop containing nucleotide triphosphate hydrolases"/>
    <property type="match status" value="1"/>
</dbReference>
<comment type="caution">
    <text evidence="5">The sequence shown here is derived from an EMBL/GenBank/DDBJ whole genome shotgun (WGS) entry which is preliminary data.</text>
</comment>
<dbReference type="PANTHER" id="PTHR42708">
    <property type="entry name" value="ATP/GTP-BINDING PROTEIN-RELATED"/>
    <property type="match status" value="1"/>
</dbReference>
<evidence type="ECO:0000256" key="4">
    <source>
        <dbReference type="ARBA" id="ARBA00023134"/>
    </source>
</evidence>
<dbReference type="GO" id="GO:0016787">
    <property type="term" value="F:hydrolase activity"/>
    <property type="evidence" value="ECO:0007669"/>
    <property type="project" value="UniProtKB-KW"/>
</dbReference>